<dbReference type="Pfam" id="PF12833">
    <property type="entry name" value="HTH_18"/>
    <property type="match status" value="1"/>
</dbReference>
<dbReference type="GO" id="GO:0043565">
    <property type="term" value="F:sequence-specific DNA binding"/>
    <property type="evidence" value="ECO:0007669"/>
    <property type="project" value="InterPro"/>
</dbReference>
<evidence type="ECO:0000256" key="2">
    <source>
        <dbReference type="ARBA" id="ARBA00023125"/>
    </source>
</evidence>
<gene>
    <name evidence="5" type="ORF">SAMN05216167_13715</name>
</gene>
<organism evidence="5 6">
    <name type="scientific">Spirosoma endophyticum</name>
    <dbReference type="NCBI Taxonomy" id="662367"/>
    <lineage>
        <taxon>Bacteria</taxon>
        <taxon>Pseudomonadati</taxon>
        <taxon>Bacteroidota</taxon>
        <taxon>Cytophagia</taxon>
        <taxon>Cytophagales</taxon>
        <taxon>Cytophagaceae</taxon>
        <taxon>Spirosoma</taxon>
    </lineage>
</organism>
<evidence type="ECO:0000259" key="4">
    <source>
        <dbReference type="PROSITE" id="PS01124"/>
    </source>
</evidence>
<dbReference type="SMART" id="SM00342">
    <property type="entry name" value="HTH_ARAC"/>
    <property type="match status" value="1"/>
</dbReference>
<dbReference type="Proteomes" id="UP000198598">
    <property type="component" value="Unassembled WGS sequence"/>
</dbReference>
<name>A0A1I2H1V1_9BACT</name>
<evidence type="ECO:0000313" key="5">
    <source>
        <dbReference type="EMBL" id="SFF23370.1"/>
    </source>
</evidence>
<dbReference type="PANTHER" id="PTHR43280">
    <property type="entry name" value="ARAC-FAMILY TRANSCRIPTIONAL REGULATOR"/>
    <property type="match status" value="1"/>
</dbReference>
<dbReference type="OrthoDB" id="643086at2"/>
<dbReference type="PROSITE" id="PS01124">
    <property type="entry name" value="HTH_ARAC_FAMILY_2"/>
    <property type="match status" value="1"/>
</dbReference>
<keyword evidence="6" id="KW-1185">Reference proteome</keyword>
<dbReference type="InterPro" id="IPR018060">
    <property type="entry name" value="HTH_AraC"/>
</dbReference>
<evidence type="ECO:0000313" key="6">
    <source>
        <dbReference type="Proteomes" id="UP000198598"/>
    </source>
</evidence>
<dbReference type="EMBL" id="FOLQ01000037">
    <property type="protein sequence ID" value="SFF23370.1"/>
    <property type="molecule type" value="Genomic_DNA"/>
</dbReference>
<feature type="domain" description="HTH araC/xylS-type" evidence="4">
    <location>
        <begin position="197"/>
        <end position="302"/>
    </location>
</feature>
<dbReference type="STRING" id="662367.SAMN05216167_13715"/>
<dbReference type="RefSeq" id="WP_093834663.1">
    <property type="nucleotide sequence ID" value="NZ_FOLQ01000037.1"/>
</dbReference>
<accession>A0A1I2H1V1</accession>
<keyword evidence="2 5" id="KW-0238">DNA-binding</keyword>
<reference evidence="5 6" key="1">
    <citation type="submission" date="2016-10" db="EMBL/GenBank/DDBJ databases">
        <authorList>
            <person name="de Groot N.N."/>
        </authorList>
    </citation>
    <scope>NUCLEOTIDE SEQUENCE [LARGE SCALE GENOMIC DNA]</scope>
    <source>
        <strain evidence="5 6">DSM 26130</strain>
    </source>
</reference>
<dbReference type="InterPro" id="IPR009057">
    <property type="entry name" value="Homeodomain-like_sf"/>
</dbReference>
<dbReference type="AlphaFoldDB" id="A0A1I2H1V1"/>
<dbReference type="PANTHER" id="PTHR43280:SF32">
    <property type="entry name" value="TRANSCRIPTIONAL REGULATORY PROTEIN"/>
    <property type="match status" value="1"/>
</dbReference>
<keyword evidence="1" id="KW-0805">Transcription regulation</keyword>
<proteinExistence type="predicted"/>
<evidence type="ECO:0000256" key="1">
    <source>
        <dbReference type="ARBA" id="ARBA00023015"/>
    </source>
</evidence>
<protein>
    <submittedName>
        <fullName evidence="5">AraC-type DNA-binding protein</fullName>
    </submittedName>
</protein>
<keyword evidence="3" id="KW-0804">Transcription</keyword>
<dbReference type="SUPFAM" id="SSF46689">
    <property type="entry name" value="Homeodomain-like"/>
    <property type="match status" value="1"/>
</dbReference>
<evidence type="ECO:0000256" key="3">
    <source>
        <dbReference type="ARBA" id="ARBA00023163"/>
    </source>
</evidence>
<dbReference type="Gene3D" id="1.10.10.60">
    <property type="entry name" value="Homeodomain-like"/>
    <property type="match status" value="1"/>
</dbReference>
<dbReference type="GO" id="GO:0003700">
    <property type="term" value="F:DNA-binding transcription factor activity"/>
    <property type="evidence" value="ECO:0007669"/>
    <property type="project" value="InterPro"/>
</dbReference>
<sequence>MKKEHSPHLIQSISELLRFLQLPKPMHPLVALVDYQDIRADTEHLGKGYVLNFYKISFKKHFAGQIRYGQGYYDFEEGGLSFTAPNQVIAAAEEEKDYSGYTLLFHPDFIRNYPLGKHIGKYGFFAYSVAEALYLSDKEKKLIFPVFDAIAIELDTNIDHFSQDVLVTQIELLLNYSNRFYNRQFITRKVVHNDLIVEMESYLADFFEAEKSLFEGPPTVQQLADHLNVSPRYLSDMLRSLTGQTTQQHIHNKLIDRAKDILSTTNATIAEIAYQLGFEYPQSFNKLFKSKTKISPLEYRQSVNN</sequence>